<dbReference type="EMBL" id="MU004182">
    <property type="protein sequence ID" value="KAF2501269.1"/>
    <property type="molecule type" value="Genomic_DNA"/>
</dbReference>
<organism evidence="2 3">
    <name type="scientific">Lophium mytilinum</name>
    <dbReference type="NCBI Taxonomy" id="390894"/>
    <lineage>
        <taxon>Eukaryota</taxon>
        <taxon>Fungi</taxon>
        <taxon>Dikarya</taxon>
        <taxon>Ascomycota</taxon>
        <taxon>Pezizomycotina</taxon>
        <taxon>Dothideomycetes</taxon>
        <taxon>Pleosporomycetidae</taxon>
        <taxon>Mytilinidiales</taxon>
        <taxon>Mytilinidiaceae</taxon>
        <taxon>Lophium</taxon>
    </lineage>
</organism>
<evidence type="ECO:0000313" key="3">
    <source>
        <dbReference type="Proteomes" id="UP000799750"/>
    </source>
</evidence>
<feature type="region of interest" description="Disordered" evidence="1">
    <location>
        <begin position="95"/>
        <end position="117"/>
    </location>
</feature>
<name>A0A6A6R9E8_9PEZI</name>
<feature type="compositionally biased region" description="Low complexity" evidence="1">
    <location>
        <begin position="326"/>
        <end position="345"/>
    </location>
</feature>
<keyword evidence="3" id="KW-1185">Reference proteome</keyword>
<dbReference type="Proteomes" id="UP000799750">
    <property type="component" value="Unassembled WGS sequence"/>
</dbReference>
<feature type="region of interest" description="Disordered" evidence="1">
    <location>
        <begin position="147"/>
        <end position="299"/>
    </location>
</feature>
<evidence type="ECO:0000313" key="2">
    <source>
        <dbReference type="EMBL" id="KAF2501269.1"/>
    </source>
</evidence>
<feature type="compositionally biased region" description="Polar residues" evidence="1">
    <location>
        <begin position="208"/>
        <end position="219"/>
    </location>
</feature>
<feature type="region of interest" description="Disordered" evidence="1">
    <location>
        <begin position="319"/>
        <end position="359"/>
    </location>
</feature>
<proteinExistence type="predicted"/>
<gene>
    <name evidence="2" type="ORF">BU16DRAFT_194924</name>
</gene>
<feature type="region of interest" description="Disordered" evidence="1">
    <location>
        <begin position="62"/>
        <end position="81"/>
    </location>
</feature>
<feature type="compositionally biased region" description="Basic and acidic residues" evidence="1">
    <location>
        <begin position="220"/>
        <end position="230"/>
    </location>
</feature>
<accession>A0A6A6R9E8</accession>
<protein>
    <submittedName>
        <fullName evidence="2">Uncharacterized protein</fullName>
    </submittedName>
</protein>
<sequence length="528" mass="57892">MCTAKTLENLDEVVDLFETGLSQIPGSEKSKQIEIERTLRLLQEVYGHVKETLDFLKGIKPHIERPPESQTESPPPSSDLWEVNSELLSEPEVNTLLSDSDGGSPGQPEIIPKARRRCSLKDELRDETTSDDYHHAVVPTCVKQGHNGLLEGNSTPPEQCKLSGEHPTGIRPTESLEDTSEPEMPSPQGASDIANDSDSDCMDEQGGASRSFQDKLNLTSEEKNQADNKSQDSVSESDLSKEALACDQIHEDNSESSELGKDVEQSVQNEEEAQISDRRPDVSAQFSTPTSSVDSSDEEAELNFIVDTDHDISQNGTLSVQQQGVSAPATNPEDAAAADSASTTAIQPQAEPQAEDVSTPQNAIEVDMQAATDIESIVTDLLRGNAPALPIASEGTGSQPTQYEARSARCPKISKKLSCMLAMACLAGLGLGLYYFYQLEAPSNEQVAHQDSTNVGYWRSRGSNWGRIMEEIPMYCRKCDHDSLQEAWEQRRACGRRFAVCSPSFFGMFTDIDTHLGWLALLRWLLRL</sequence>
<dbReference type="OrthoDB" id="10641209at2759"/>
<feature type="compositionally biased region" description="Polar residues" evidence="1">
    <location>
        <begin position="284"/>
        <end position="294"/>
    </location>
</feature>
<reference evidence="2" key="1">
    <citation type="journal article" date="2020" name="Stud. Mycol.">
        <title>101 Dothideomycetes genomes: a test case for predicting lifestyles and emergence of pathogens.</title>
        <authorList>
            <person name="Haridas S."/>
            <person name="Albert R."/>
            <person name="Binder M."/>
            <person name="Bloem J."/>
            <person name="Labutti K."/>
            <person name="Salamov A."/>
            <person name="Andreopoulos B."/>
            <person name="Baker S."/>
            <person name="Barry K."/>
            <person name="Bills G."/>
            <person name="Bluhm B."/>
            <person name="Cannon C."/>
            <person name="Castanera R."/>
            <person name="Culley D."/>
            <person name="Daum C."/>
            <person name="Ezra D."/>
            <person name="Gonzalez J."/>
            <person name="Henrissat B."/>
            <person name="Kuo A."/>
            <person name="Liang C."/>
            <person name="Lipzen A."/>
            <person name="Lutzoni F."/>
            <person name="Magnuson J."/>
            <person name="Mondo S."/>
            <person name="Nolan M."/>
            <person name="Ohm R."/>
            <person name="Pangilinan J."/>
            <person name="Park H.-J."/>
            <person name="Ramirez L."/>
            <person name="Alfaro M."/>
            <person name="Sun H."/>
            <person name="Tritt A."/>
            <person name="Yoshinaga Y."/>
            <person name="Zwiers L.-H."/>
            <person name="Turgeon B."/>
            <person name="Goodwin S."/>
            <person name="Spatafora J."/>
            <person name="Crous P."/>
            <person name="Grigoriev I."/>
        </authorList>
    </citation>
    <scope>NUCLEOTIDE SEQUENCE</scope>
    <source>
        <strain evidence="2">CBS 269.34</strain>
    </source>
</reference>
<dbReference type="AlphaFoldDB" id="A0A6A6R9E8"/>
<feature type="compositionally biased region" description="Basic and acidic residues" evidence="1">
    <location>
        <begin position="248"/>
        <end position="264"/>
    </location>
</feature>
<evidence type="ECO:0000256" key="1">
    <source>
        <dbReference type="SAM" id="MobiDB-lite"/>
    </source>
</evidence>